<feature type="region of interest" description="Disordered" evidence="1">
    <location>
        <begin position="94"/>
        <end position="166"/>
    </location>
</feature>
<dbReference type="GO" id="GO:0000111">
    <property type="term" value="C:nucleotide-excision repair factor 2 complex"/>
    <property type="evidence" value="ECO:0007669"/>
    <property type="project" value="TreeGrafter"/>
</dbReference>
<feature type="compositionally biased region" description="Polar residues" evidence="1">
    <location>
        <begin position="109"/>
        <end position="123"/>
    </location>
</feature>
<organism evidence="2 3">
    <name type="scientific">Paramormyrops kingsleyae</name>
    <dbReference type="NCBI Taxonomy" id="1676925"/>
    <lineage>
        <taxon>Eukaryota</taxon>
        <taxon>Metazoa</taxon>
        <taxon>Chordata</taxon>
        <taxon>Craniata</taxon>
        <taxon>Vertebrata</taxon>
        <taxon>Euteleostomi</taxon>
        <taxon>Actinopterygii</taxon>
        <taxon>Neopterygii</taxon>
        <taxon>Teleostei</taxon>
        <taxon>Osteoglossocephala</taxon>
        <taxon>Osteoglossomorpha</taxon>
        <taxon>Osteoglossiformes</taxon>
        <taxon>Mormyridae</taxon>
        <taxon>Paramormyrops</taxon>
    </lineage>
</organism>
<dbReference type="GO" id="GO:0005737">
    <property type="term" value="C:cytoplasm"/>
    <property type="evidence" value="ECO:0007669"/>
    <property type="project" value="TreeGrafter"/>
</dbReference>
<dbReference type="PANTHER" id="PTHR12135">
    <property type="entry name" value="DNA REPAIR PROTEIN XP-C / RAD4"/>
    <property type="match status" value="1"/>
</dbReference>
<dbReference type="Ensembl" id="ENSPKIT00000015252.1">
    <property type="protein sequence ID" value="ENSPKIP00000034343.1"/>
    <property type="gene ID" value="ENSPKIG00000013720.1"/>
</dbReference>
<dbReference type="AlphaFoldDB" id="A0A3B3SVR7"/>
<dbReference type="SUPFAM" id="SSF54001">
    <property type="entry name" value="Cysteine proteinases"/>
    <property type="match status" value="1"/>
</dbReference>
<dbReference type="GO" id="GO:0003684">
    <property type="term" value="F:damaged DNA binding"/>
    <property type="evidence" value="ECO:0007669"/>
    <property type="project" value="InterPro"/>
</dbReference>
<dbReference type="InterPro" id="IPR004583">
    <property type="entry name" value="DNA_repair_Rad4"/>
</dbReference>
<dbReference type="GO" id="GO:0003697">
    <property type="term" value="F:single-stranded DNA binding"/>
    <property type="evidence" value="ECO:0007669"/>
    <property type="project" value="TreeGrafter"/>
</dbReference>
<evidence type="ECO:0000313" key="2">
    <source>
        <dbReference type="Ensembl" id="ENSPKIP00000034343.1"/>
    </source>
</evidence>
<proteinExistence type="predicted"/>
<name>A0A3B3SVR7_9TELE</name>
<keyword evidence="3" id="KW-1185">Reference proteome</keyword>
<dbReference type="PANTHER" id="PTHR12135:SF0">
    <property type="entry name" value="DNA REPAIR PROTEIN COMPLEMENTING XP-C CELLS"/>
    <property type="match status" value="1"/>
</dbReference>
<evidence type="ECO:0000313" key="3">
    <source>
        <dbReference type="Proteomes" id="UP000261540"/>
    </source>
</evidence>
<protein>
    <submittedName>
        <fullName evidence="2">Xeroderma pigmentosum, complementation group C</fullName>
    </submittedName>
</protein>
<dbReference type="GO" id="GO:0006289">
    <property type="term" value="P:nucleotide-excision repair"/>
    <property type="evidence" value="ECO:0007669"/>
    <property type="project" value="InterPro"/>
</dbReference>
<dbReference type="GO" id="GO:0006298">
    <property type="term" value="P:mismatch repair"/>
    <property type="evidence" value="ECO:0007669"/>
    <property type="project" value="TreeGrafter"/>
</dbReference>
<dbReference type="Gene3D" id="3.90.260.10">
    <property type="entry name" value="Transglutaminase-like"/>
    <property type="match status" value="1"/>
</dbReference>
<feature type="compositionally biased region" description="Basic residues" evidence="1">
    <location>
        <begin position="96"/>
        <end position="107"/>
    </location>
</feature>
<reference evidence="2" key="2">
    <citation type="submission" date="2025-09" db="UniProtKB">
        <authorList>
            <consortium name="Ensembl"/>
        </authorList>
    </citation>
    <scope>IDENTIFICATION</scope>
</reference>
<feature type="compositionally biased region" description="Acidic residues" evidence="1">
    <location>
        <begin position="126"/>
        <end position="138"/>
    </location>
</feature>
<sequence length="282" mass="31535">MEIHTTAPRRSKFSCAAAQRASLAGGVRDARALIGRDDFHLLAASAAASIPLICSEAPRGPAGGFPRFSETKLRPGIFGFYDTEVARLISAEKTTKKTKIQKSRPKKNTPGQRTSKYFQNDFITISDDEDEDDDEDGDAAPHSDNEAAELKVENKVEGSDEDEDEEWEDVEELADTSCVVPSQPVEIEIEAPEHVAKRLKREKRKVEFETYLRRMVNRFNKELFVDMHKVHLLCLVANGMFRSRLCSDPDLLAVALSLLPAHFTTTPPEEVTTPFLCGLLKW</sequence>
<feature type="compositionally biased region" description="Basic and acidic residues" evidence="1">
    <location>
        <begin position="139"/>
        <end position="158"/>
    </location>
</feature>
<evidence type="ECO:0000256" key="1">
    <source>
        <dbReference type="SAM" id="MobiDB-lite"/>
    </source>
</evidence>
<dbReference type="GeneTree" id="ENSGT00390000005194"/>
<dbReference type="GO" id="GO:0071942">
    <property type="term" value="C:XPC complex"/>
    <property type="evidence" value="ECO:0007669"/>
    <property type="project" value="TreeGrafter"/>
</dbReference>
<dbReference type="Proteomes" id="UP000261540">
    <property type="component" value="Unplaced"/>
</dbReference>
<dbReference type="InterPro" id="IPR036985">
    <property type="entry name" value="Transglutaminase-like_sf"/>
</dbReference>
<dbReference type="InterPro" id="IPR038765">
    <property type="entry name" value="Papain-like_cys_pep_sf"/>
</dbReference>
<reference evidence="2" key="1">
    <citation type="submission" date="2025-08" db="UniProtKB">
        <authorList>
            <consortium name="Ensembl"/>
        </authorList>
    </citation>
    <scope>IDENTIFICATION</scope>
</reference>
<accession>A0A3B3SVR7</accession>